<sequence length="240" mass="24580">MSYILDALRRAEADRERERGQVPGLHTQPLPGGATSAARGGRRWLPWAGGGLLLLAGIGAGSWWASGPSEPAAPAAPAVSPTPAPMATAAAPSPAAPASVAAPVTAPVTALPATPVPQPAASGSPYLPPMPPPEAAARTREPRSGGEATAAAPAPAPAPDPAPEARIPTLSELPEATRRELPRLAIGGSVYSDDPASRLVIVNGEVLHEGARLGSDLVLEQIRPRELVLRFKGQRYRQPV</sequence>
<dbReference type="Pfam" id="PF16537">
    <property type="entry name" value="T2SSB"/>
    <property type="match status" value="1"/>
</dbReference>
<evidence type="ECO:0000313" key="5">
    <source>
        <dbReference type="Proteomes" id="UP001201463"/>
    </source>
</evidence>
<feature type="region of interest" description="Disordered" evidence="1">
    <location>
        <begin position="115"/>
        <end position="178"/>
    </location>
</feature>
<feature type="transmembrane region" description="Helical" evidence="2">
    <location>
        <begin position="44"/>
        <end position="65"/>
    </location>
</feature>
<feature type="region of interest" description="Disordered" evidence="1">
    <location>
        <begin position="12"/>
        <end position="38"/>
    </location>
</feature>
<feature type="domain" description="Type II secretion system protein GspB C-terminal" evidence="3">
    <location>
        <begin position="181"/>
        <end position="239"/>
    </location>
</feature>
<organism evidence="4 5">
    <name type="scientific">Pelomonas caseinilytica</name>
    <dbReference type="NCBI Taxonomy" id="2906763"/>
    <lineage>
        <taxon>Bacteria</taxon>
        <taxon>Pseudomonadati</taxon>
        <taxon>Pseudomonadota</taxon>
        <taxon>Betaproteobacteria</taxon>
        <taxon>Burkholderiales</taxon>
        <taxon>Sphaerotilaceae</taxon>
        <taxon>Roseateles</taxon>
    </lineage>
</organism>
<dbReference type="Proteomes" id="UP001201463">
    <property type="component" value="Unassembled WGS sequence"/>
</dbReference>
<gene>
    <name evidence="4" type="ORF">LXT12_08430</name>
</gene>
<reference evidence="4 5" key="1">
    <citation type="submission" date="2021-12" db="EMBL/GenBank/DDBJ databases">
        <title>Genome seq of p7.</title>
        <authorList>
            <person name="Seo T."/>
        </authorList>
    </citation>
    <scope>NUCLEOTIDE SEQUENCE [LARGE SCALE GENOMIC DNA]</scope>
    <source>
        <strain evidence="4 5">P7</strain>
    </source>
</reference>
<feature type="region of interest" description="Disordered" evidence="1">
    <location>
        <begin position="68"/>
        <end position="92"/>
    </location>
</feature>
<accession>A0ABS8X909</accession>
<protein>
    <submittedName>
        <fullName evidence="4">General secretion pathway protein GspB</fullName>
    </submittedName>
</protein>
<dbReference type="InterPro" id="IPR032389">
    <property type="entry name" value="GspB_C"/>
</dbReference>
<evidence type="ECO:0000256" key="2">
    <source>
        <dbReference type="SAM" id="Phobius"/>
    </source>
</evidence>
<comment type="caution">
    <text evidence="4">The sequence shown here is derived from an EMBL/GenBank/DDBJ whole genome shotgun (WGS) entry which is preliminary data.</text>
</comment>
<evidence type="ECO:0000259" key="3">
    <source>
        <dbReference type="Pfam" id="PF16537"/>
    </source>
</evidence>
<keyword evidence="2" id="KW-0472">Membrane</keyword>
<dbReference type="EMBL" id="JAJTWT010000003">
    <property type="protein sequence ID" value="MCE4537274.1"/>
    <property type="molecule type" value="Genomic_DNA"/>
</dbReference>
<keyword evidence="5" id="KW-1185">Reference proteome</keyword>
<proteinExistence type="predicted"/>
<evidence type="ECO:0000313" key="4">
    <source>
        <dbReference type="EMBL" id="MCE4537274.1"/>
    </source>
</evidence>
<dbReference type="RefSeq" id="WP_233391104.1">
    <property type="nucleotide sequence ID" value="NZ_JAJTWT010000003.1"/>
</dbReference>
<name>A0ABS8X909_9BURK</name>
<evidence type="ECO:0000256" key="1">
    <source>
        <dbReference type="SAM" id="MobiDB-lite"/>
    </source>
</evidence>
<keyword evidence="2" id="KW-1133">Transmembrane helix</keyword>
<keyword evidence="2" id="KW-0812">Transmembrane</keyword>